<reference evidence="3" key="1">
    <citation type="submission" date="2011-07" db="EMBL/GenBank/DDBJ databases">
        <authorList>
            <consortium name="Caenorhabditis brenneri Sequencing and Analysis Consortium"/>
            <person name="Wilson R.K."/>
        </authorList>
    </citation>
    <scope>NUCLEOTIDE SEQUENCE [LARGE SCALE GENOMIC DNA]</scope>
    <source>
        <strain evidence="3">PB2801</strain>
    </source>
</reference>
<sequence length="339" mass="39405">MNITCISTHRYLDTPEFLTIALHINTIMSTPVYIFGIFIILTKTPEQMKTVKWCLVNVHGWIILFDYSVSIMTMPFLLLPAFGGYPLGILKYFGVPTFVQTMSVMIIFGWMWASTVLVFENRFYIICTVQVKNRWKKMRRKWMFCHYSYVFVLAIPCYWFVPDQEQAVQKIFESLPCLPGYIYEAPVFVLTENCVYHLSVIVIFIAICSIEVLIMVFYMSYTIVHQLKGKTVSRKTFEMQKNFLVALLMQVLIPLTMIVIPVIPWLFLIITYTYIQSIVNFTIIIATSHGSVATIVMLIVHRPYREAILLMIRKKPIGSVNNSRRIMYAARNALSDINN</sequence>
<dbReference type="InterPro" id="IPR053220">
    <property type="entry name" value="Nematode_rcpt-like_serp_H"/>
</dbReference>
<name>G0MU52_CAEBE</name>
<feature type="transmembrane region" description="Helical" evidence="1">
    <location>
        <begin position="242"/>
        <end position="275"/>
    </location>
</feature>
<keyword evidence="3" id="KW-1185">Reference proteome</keyword>
<evidence type="ECO:0000313" key="2">
    <source>
        <dbReference type="EMBL" id="EGT44052.1"/>
    </source>
</evidence>
<feature type="transmembrane region" description="Helical" evidence="1">
    <location>
        <begin position="20"/>
        <end position="41"/>
    </location>
</feature>
<gene>
    <name evidence="2" type="ORF">CAEBREN_10019</name>
</gene>
<keyword evidence="1" id="KW-1133">Transmembrane helix</keyword>
<keyword evidence="1" id="KW-0472">Membrane</keyword>
<feature type="transmembrane region" description="Helical" evidence="1">
    <location>
        <begin position="142"/>
        <end position="161"/>
    </location>
</feature>
<proteinExistence type="predicted"/>
<dbReference type="InterPro" id="IPR019422">
    <property type="entry name" value="7TM_GPCR_serpentine_rcpt_Srh"/>
</dbReference>
<dbReference type="HOGENOM" id="CLU_042960_1_1_1"/>
<evidence type="ECO:0000313" key="3">
    <source>
        <dbReference type="Proteomes" id="UP000008068"/>
    </source>
</evidence>
<keyword evidence="1" id="KW-0812">Transmembrane</keyword>
<dbReference type="PANTHER" id="PTHR22941:SF2">
    <property type="entry name" value="SERPENTINE RECEPTOR, CLASS H-RELATED"/>
    <property type="match status" value="1"/>
</dbReference>
<accession>G0MU52</accession>
<feature type="transmembrane region" description="Helical" evidence="1">
    <location>
        <begin position="53"/>
        <end position="78"/>
    </location>
</feature>
<dbReference type="Proteomes" id="UP000008068">
    <property type="component" value="Unassembled WGS sequence"/>
</dbReference>
<dbReference type="InParanoid" id="G0MU52"/>
<protein>
    <recommendedName>
        <fullName evidence="4">Serpentine Receptor, class H</fullName>
    </recommendedName>
</protein>
<dbReference type="OrthoDB" id="5860679at2759"/>
<dbReference type="EMBL" id="GL379812">
    <property type="protein sequence ID" value="EGT44052.1"/>
    <property type="molecule type" value="Genomic_DNA"/>
</dbReference>
<dbReference type="PANTHER" id="PTHR22941">
    <property type="entry name" value="SERPENTINE RECEPTOR"/>
    <property type="match status" value="1"/>
</dbReference>
<feature type="transmembrane region" description="Helical" evidence="1">
    <location>
        <begin position="281"/>
        <end position="300"/>
    </location>
</feature>
<dbReference type="SUPFAM" id="SSF81321">
    <property type="entry name" value="Family A G protein-coupled receptor-like"/>
    <property type="match status" value="1"/>
</dbReference>
<evidence type="ECO:0008006" key="4">
    <source>
        <dbReference type="Google" id="ProtNLM"/>
    </source>
</evidence>
<dbReference type="eggNOG" id="ENOG502SY92">
    <property type="taxonomic scope" value="Eukaryota"/>
</dbReference>
<evidence type="ECO:0000256" key="1">
    <source>
        <dbReference type="SAM" id="Phobius"/>
    </source>
</evidence>
<organism evidence="3">
    <name type="scientific">Caenorhabditis brenneri</name>
    <name type="common">Nematode worm</name>
    <dbReference type="NCBI Taxonomy" id="135651"/>
    <lineage>
        <taxon>Eukaryota</taxon>
        <taxon>Metazoa</taxon>
        <taxon>Ecdysozoa</taxon>
        <taxon>Nematoda</taxon>
        <taxon>Chromadorea</taxon>
        <taxon>Rhabditida</taxon>
        <taxon>Rhabditina</taxon>
        <taxon>Rhabditomorpha</taxon>
        <taxon>Rhabditoidea</taxon>
        <taxon>Rhabditidae</taxon>
        <taxon>Peloderinae</taxon>
        <taxon>Caenorhabditis</taxon>
    </lineage>
</organism>
<feature type="transmembrane region" description="Helical" evidence="1">
    <location>
        <begin position="196"/>
        <end position="221"/>
    </location>
</feature>
<dbReference type="OMA" id="CISTHRY"/>
<feature type="transmembrane region" description="Helical" evidence="1">
    <location>
        <begin position="98"/>
        <end position="121"/>
    </location>
</feature>
<dbReference type="Pfam" id="PF10318">
    <property type="entry name" value="7TM_GPCR_Srh"/>
    <property type="match status" value="1"/>
</dbReference>
<dbReference type="AlphaFoldDB" id="G0MU52"/>